<organism evidence="1 2">
    <name type="scientific">Listeria phage LP-064</name>
    <dbReference type="NCBI Taxonomy" id="1458853"/>
    <lineage>
        <taxon>Viruses</taxon>
        <taxon>Duplodnaviria</taxon>
        <taxon>Heunggongvirae</taxon>
        <taxon>Uroviricota</taxon>
        <taxon>Caudoviricetes</taxon>
        <taxon>Herelleviridae</taxon>
        <taxon>Jasinskavirinae</taxon>
        <taxon>Pecentumvirus</taxon>
        <taxon>Pecentumvirus LP064</taxon>
    </lineage>
</organism>
<evidence type="ECO:0000313" key="1">
    <source>
        <dbReference type="EMBL" id="AHL19172.1"/>
    </source>
</evidence>
<sequence length="833" mass="96618">MVRYWYKSIKEMFYLLIKERKLRTSKNSMLDFLKEGEFVRAFGDLWYKKDKKLYNVTLKEIFDIYLELGVSMLEATMLAFSTKEGFSPKKYTLEDLKEEYGTNTIIDYTLPKNREDFVVDNTKSLPLLWNTYRSYMPRTQAEFRYKKPVSKKVLKEIWGHILDTGSLSEVRKKMILGTTASIRGLRNSVSSLGMKASGELVVTSAKMDFKTGVLTSVVKRTMVDEYELSANEYTVNFNLYNAMELVNDISDYKVLAKRYRDDYDSNMMWEIVTKSITHIYKNIGDKYTLLRLVSSLTSGVQGRYCRSVRYEIEGSELKHSEVPMPLVREVVANLNLGENILDRAGNWFYQDVVGRESVASTLKTNNYQELVERAGSLVAVFPLFDRIASYMNNQTKKEQKIFERAIERHWLGGYNYLERSNLKIIGNALVPNEVLRDLLTYNAVQLVIEKFTHYQHNVVAYDYLPDKGYEQEIEKILPSLQKESKRIGEKIPKYIEDTFQNIKENMVEDVKNVQNKITPLKKPWEYIIHVNQGIWKKVMELGNFEKESYIIIWKALYENTEENVPFLKYKSKIENKLLFESSVLANPAIQASFTEAFRAIGGYLERLGRTPDEFIKVINYLSTDCTLRQRMSLRNATVQYRDYINSYVALNLLDLNEAKRFDLCPFSLKLAHDIATADYQTMQDSRADEFMVARYKVMPDGFSLNNRKFSINKEEYVLVQPKGVDDLKAEGSSLNHCVGTYAARIIKGDNLIYMLRKKDSIEESYLTIEILVHDDSRVSLGHLQGDAHRSEIPTKITDKLKEFVVKVNEAMLAQREGRSLAKDTKSETLVRAS</sequence>
<proteinExistence type="predicted"/>
<keyword evidence="2" id="KW-1185">Reference proteome</keyword>
<dbReference type="Proteomes" id="UP000026994">
    <property type="component" value="Segment"/>
</dbReference>
<protein>
    <submittedName>
        <fullName evidence="1">PcfJ domain-containing protein</fullName>
    </submittedName>
</protein>
<dbReference type="InterPro" id="IPR025586">
    <property type="entry name" value="PcfJ"/>
</dbReference>
<dbReference type="EMBL" id="KJ094029">
    <property type="protein sequence ID" value="AHL19172.1"/>
    <property type="molecule type" value="Genomic_DNA"/>
</dbReference>
<gene>
    <name evidence="1" type="ORF">LP064_150</name>
</gene>
<accession>A0A059T6W4</accession>
<dbReference type="Pfam" id="PF14284">
    <property type="entry name" value="PcfJ"/>
    <property type="match status" value="1"/>
</dbReference>
<reference evidence="1 2" key="1">
    <citation type="journal article" date="2014" name="Appl. Environ. Microbiol.">
        <title>Comparative genomic and morphological analysis of Listeria phages isolated from farm environments.</title>
        <authorList>
            <person name="Denes T."/>
            <person name="Vongkamjan K."/>
            <person name="Ackermann H.W."/>
            <person name="Moreno Switt A.I."/>
            <person name="Wiedmann M."/>
            <person name="den Bakker H.C."/>
        </authorList>
    </citation>
    <scope>NUCLEOTIDE SEQUENCE [LARGE SCALE GENOMIC DNA]</scope>
</reference>
<name>A0A059T6W4_9CAUD</name>
<evidence type="ECO:0000313" key="2">
    <source>
        <dbReference type="Proteomes" id="UP000026994"/>
    </source>
</evidence>